<gene>
    <name evidence="1" type="ORF">H8744_16655</name>
</gene>
<sequence length="159" mass="18503">MLASEISTLYALAHELFYLGVDDSPIYSDHFTALNREVFHRANILFHHKPSTIDEEASLCLSLLMGYNATLYDDGDKQERIHEILERCWKILDYLPASLLKCQLLVAGYAEVFDRNLLDQAHAIINTWVGREWTDTERETVEYLKSLEENPYPHWEIAD</sequence>
<accession>A0A926F8L9</accession>
<dbReference type="Pfam" id="PF06603">
    <property type="entry name" value="UpxZ"/>
    <property type="match status" value="1"/>
</dbReference>
<keyword evidence="2" id="KW-1185">Reference proteome</keyword>
<dbReference type="InterPro" id="IPR010570">
    <property type="entry name" value="UpxZ_fam"/>
</dbReference>
<dbReference type="RefSeq" id="WP_262435931.1">
    <property type="nucleotide sequence ID" value="NZ_JACRTF010000001.1"/>
</dbReference>
<reference evidence="1" key="1">
    <citation type="submission" date="2020-08" db="EMBL/GenBank/DDBJ databases">
        <title>Genome public.</title>
        <authorList>
            <person name="Liu C."/>
            <person name="Sun Q."/>
        </authorList>
    </citation>
    <scope>NUCLEOTIDE SEQUENCE</scope>
    <source>
        <strain evidence="1">N12</strain>
    </source>
</reference>
<evidence type="ECO:0000313" key="2">
    <source>
        <dbReference type="Proteomes" id="UP000651085"/>
    </source>
</evidence>
<comment type="caution">
    <text evidence="1">The sequence shown here is derived from an EMBL/GenBank/DDBJ whole genome shotgun (WGS) entry which is preliminary data.</text>
</comment>
<dbReference type="EMBL" id="JACRTF010000001">
    <property type="protein sequence ID" value="MBC8594842.1"/>
    <property type="molecule type" value="Genomic_DNA"/>
</dbReference>
<evidence type="ECO:0000313" key="1">
    <source>
        <dbReference type="EMBL" id="MBC8594842.1"/>
    </source>
</evidence>
<proteinExistence type="predicted"/>
<dbReference type="Gene3D" id="1.25.40.810">
    <property type="entry name" value="UpxZ"/>
    <property type="match status" value="1"/>
</dbReference>
<dbReference type="AlphaFoldDB" id="A0A926F8L9"/>
<protein>
    <submittedName>
        <fullName evidence="1">UpxZ family transcription anti-terminator antagonist</fullName>
    </submittedName>
</protein>
<dbReference type="InterPro" id="IPR038533">
    <property type="entry name" value="UpxZ_sf"/>
</dbReference>
<dbReference type="Proteomes" id="UP000651085">
    <property type="component" value="Unassembled WGS sequence"/>
</dbReference>
<organism evidence="1 2">
    <name type="scientific">Jilunia laotingensis</name>
    <dbReference type="NCBI Taxonomy" id="2763675"/>
    <lineage>
        <taxon>Bacteria</taxon>
        <taxon>Pseudomonadati</taxon>
        <taxon>Bacteroidota</taxon>
        <taxon>Bacteroidia</taxon>
        <taxon>Bacteroidales</taxon>
        <taxon>Bacteroidaceae</taxon>
        <taxon>Jilunia</taxon>
    </lineage>
</organism>
<name>A0A926F8L9_9BACT</name>